<dbReference type="InParanoid" id="E3N5A2"/>
<dbReference type="InterPro" id="IPR001810">
    <property type="entry name" value="F-box_dom"/>
</dbReference>
<gene>
    <name evidence="2" type="ORF">CRE_28978</name>
</gene>
<dbReference type="Pfam" id="PF07735">
    <property type="entry name" value="FBA_2"/>
    <property type="match status" value="1"/>
</dbReference>
<organism evidence="3">
    <name type="scientific">Caenorhabditis remanei</name>
    <name type="common">Caenorhabditis vulgaris</name>
    <dbReference type="NCBI Taxonomy" id="31234"/>
    <lineage>
        <taxon>Eukaryota</taxon>
        <taxon>Metazoa</taxon>
        <taxon>Ecdysozoa</taxon>
        <taxon>Nematoda</taxon>
        <taxon>Chromadorea</taxon>
        <taxon>Rhabditida</taxon>
        <taxon>Rhabditina</taxon>
        <taxon>Rhabditomorpha</taxon>
        <taxon>Rhabditoidea</taxon>
        <taxon>Rhabditidae</taxon>
        <taxon>Peloderinae</taxon>
        <taxon>Caenorhabditis</taxon>
    </lineage>
</organism>
<dbReference type="Pfam" id="PF00646">
    <property type="entry name" value="F-box"/>
    <property type="match status" value="1"/>
</dbReference>
<protein>
    <recommendedName>
        <fullName evidence="1">F-box domain-containing protein</fullName>
    </recommendedName>
</protein>
<feature type="domain" description="F-box" evidence="1">
    <location>
        <begin position="4"/>
        <end position="42"/>
    </location>
</feature>
<dbReference type="InterPro" id="IPR053222">
    <property type="entry name" value="Zygotic_Embryogenesis-Asso"/>
</dbReference>
<evidence type="ECO:0000313" key="2">
    <source>
        <dbReference type="EMBL" id="EFO87104.1"/>
    </source>
</evidence>
<dbReference type="EMBL" id="DS268531">
    <property type="protein sequence ID" value="EFO87104.1"/>
    <property type="molecule type" value="Genomic_DNA"/>
</dbReference>
<dbReference type="PROSITE" id="PS50181">
    <property type="entry name" value="FBOX"/>
    <property type="match status" value="1"/>
</dbReference>
<accession>E3N5A2</accession>
<dbReference type="AlphaFoldDB" id="E3N5A2"/>
<dbReference type="PANTHER" id="PTHR22899">
    <property type="entry name" value="CYCLIN-RELATED F-BOX FAMILY"/>
    <property type="match status" value="1"/>
</dbReference>
<proteinExistence type="predicted"/>
<dbReference type="HOGENOM" id="CLU_028840_5_2_1"/>
<dbReference type="Proteomes" id="UP000008281">
    <property type="component" value="Unassembled WGS sequence"/>
</dbReference>
<dbReference type="PANTHER" id="PTHR22899:SF0">
    <property type="entry name" value="F-BOX ASSOCIATED DOMAIN-CONTAINING PROTEIN-RELATED"/>
    <property type="match status" value="1"/>
</dbReference>
<dbReference type="InterPro" id="IPR012885">
    <property type="entry name" value="F-box_Sdz-33"/>
</dbReference>
<evidence type="ECO:0000313" key="3">
    <source>
        <dbReference type="Proteomes" id="UP000008281"/>
    </source>
</evidence>
<name>E3N5A2_CAERE</name>
<reference evidence="2" key="1">
    <citation type="submission" date="2007-07" db="EMBL/GenBank/DDBJ databases">
        <title>PCAP assembly of the Caenorhabditis remanei genome.</title>
        <authorList>
            <consortium name="The Caenorhabditis remanei Sequencing Consortium"/>
            <person name="Wilson R.K."/>
        </authorList>
    </citation>
    <scope>NUCLEOTIDE SEQUENCE [LARGE SCALE GENOMIC DNA]</scope>
    <source>
        <strain evidence="2">PB4641</strain>
    </source>
</reference>
<keyword evidence="3" id="KW-1185">Reference proteome</keyword>
<evidence type="ECO:0000259" key="1">
    <source>
        <dbReference type="PROSITE" id="PS50181"/>
    </source>
</evidence>
<sequence>MTTPFPLLRLPRLALIAVFEHMKPIDLIALSLLSNKAKNLVKMLCKISAGSINIAVCSDYPRIKVALIDAISVGLYLSTERVADVDNMMFQNETISCKKGFIPVAKLVERIVSVTSFESLEFVVLRGPLQLEVCDTLAQLTNLGKLSVMDDCLDSFAKKALEIVSKVTTEISLYRIPFENKEEFQTFLKSNLNYLNINSDFSKVTLDDLLVTNAFKVTLREVMLSATDISQFLTNWFHSKCNSRLEHLKLCTLGGINETCLPEVLKAVPFPRDRKRAFHYSKQLDTLSESFSGGYDIRRADGKKATIVFVTFIGRSFIDFYFWR</sequence>